<dbReference type="Pfam" id="PF13639">
    <property type="entry name" value="zf-RING_2"/>
    <property type="match status" value="1"/>
</dbReference>
<feature type="compositionally biased region" description="Basic and acidic residues" evidence="2">
    <location>
        <begin position="215"/>
        <end position="224"/>
    </location>
</feature>
<feature type="compositionally biased region" description="Low complexity" evidence="2">
    <location>
        <begin position="203"/>
        <end position="214"/>
    </location>
</feature>
<reference evidence="6" key="1">
    <citation type="journal article" date="2012" name="Nature">
        <title>A physical, genetic and functional sequence assembly of the barley genome.</title>
        <authorList>
            <consortium name="The International Barley Genome Sequencing Consortium"/>
            <person name="Mayer K.F."/>
            <person name="Waugh R."/>
            <person name="Brown J.W."/>
            <person name="Schulman A."/>
            <person name="Langridge P."/>
            <person name="Platzer M."/>
            <person name="Fincher G.B."/>
            <person name="Muehlbauer G.J."/>
            <person name="Sato K."/>
            <person name="Close T.J."/>
            <person name="Wise R.P."/>
            <person name="Stein N."/>
        </authorList>
    </citation>
    <scope>NUCLEOTIDE SEQUENCE [LARGE SCALE GENOMIC DNA]</scope>
    <source>
        <strain evidence="6">cv. Morex</strain>
    </source>
</reference>
<evidence type="ECO:0000313" key="6">
    <source>
        <dbReference type="Proteomes" id="UP000011116"/>
    </source>
</evidence>
<feature type="region of interest" description="Disordered" evidence="2">
    <location>
        <begin position="203"/>
        <end position="224"/>
    </location>
</feature>
<dbReference type="SUPFAM" id="SSF57850">
    <property type="entry name" value="RING/U-box"/>
    <property type="match status" value="1"/>
</dbReference>
<evidence type="ECO:0000259" key="4">
    <source>
        <dbReference type="PROSITE" id="PS50089"/>
    </source>
</evidence>
<evidence type="ECO:0000256" key="2">
    <source>
        <dbReference type="SAM" id="MobiDB-lite"/>
    </source>
</evidence>
<dbReference type="SMART" id="SM00184">
    <property type="entry name" value="RING"/>
    <property type="match status" value="1"/>
</dbReference>
<dbReference type="InterPro" id="IPR001841">
    <property type="entry name" value="Znf_RING"/>
</dbReference>
<keyword evidence="1" id="KW-0479">Metal-binding</keyword>
<evidence type="ECO:0000256" key="1">
    <source>
        <dbReference type="PROSITE-ProRule" id="PRU00175"/>
    </source>
</evidence>
<dbReference type="InterPro" id="IPR013083">
    <property type="entry name" value="Znf_RING/FYVE/PHD"/>
</dbReference>
<keyword evidence="1" id="KW-0863">Zinc-finger</keyword>
<dbReference type="OMA" id="HDETTPC"/>
<feature type="transmembrane region" description="Helical" evidence="3">
    <location>
        <begin position="65"/>
        <end position="86"/>
    </location>
</feature>
<keyword evidence="3" id="KW-1133">Transmembrane helix</keyword>
<dbReference type="CDD" id="cd16461">
    <property type="entry name" value="RING-H2_EL5-like"/>
    <property type="match status" value="1"/>
</dbReference>
<dbReference type="Gramene" id="HORVU.MOREX.r2.3HG0193480.1">
    <property type="protein sequence ID" value="HORVU.MOREX.r2.3HG0193480.1.CDS.1"/>
    <property type="gene ID" value="HORVU.MOREX.r2.3HG0193480"/>
</dbReference>
<dbReference type="EnsemblPlants" id="HORVU.MOREX.r3.3HG0233040.1">
    <property type="protein sequence ID" value="HORVU.MOREX.r3.3HG0233040.1.CDS1"/>
    <property type="gene ID" value="HORVU.MOREX.r3.3HG0233040"/>
</dbReference>
<reference evidence="5" key="3">
    <citation type="submission" date="2022-01" db="UniProtKB">
        <authorList>
            <consortium name="EnsemblPlants"/>
        </authorList>
    </citation>
    <scope>IDENTIFICATION</scope>
    <source>
        <strain evidence="5">subsp. vulgare</strain>
    </source>
</reference>
<evidence type="ECO:0000313" key="5">
    <source>
        <dbReference type="EnsemblPlants" id="HORVU.MOREX.r3.3HG0233040.1.CDS1"/>
    </source>
</evidence>
<evidence type="ECO:0000256" key="3">
    <source>
        <dbReference type="SAM" id="Phobius"/>
    </source>
</evidence>
<name>A0A8I6X4I0_HORVV</name>
<keyword evidence="3" id="KW-0812">Transmembrane</keyword>
<dbReference type="Gene3D" id="3.30.40.10">
    <property type="entry name" value="Zinc/RING finger domain, C3HC4 (zinc finger)"/>
    <property type="match status" value="1"/>
</dbReference>
<accession>A0A8I6X4I0</accession>
<dbReference type="Proteomes" id="UP000011116">
    <property type="component" value="Chromosome 3H"/>
</dbReference>
<reference evidence="5" key="2">
    <citation type="submission" date="2020-10" db="EMBL/GenBank/DDBJ databases">
        <authorList>
            <person name="Scholz U."/>
            <person name="Mascher M."/>
            <person name="Fiebig A."/>
        </authorList>
    </citation>
    <scope>NUCLEOTIDE SEQUENCE [LARGE SCALE GENOMIC DNA]</scope>
    <source>
        <strain evidence="5">cv. Morex</strain>
    </source>
</reference>
<feature type="domain" description="RING-type" evidence="4">
    <location>
        <begin position="138"/>
        <end position="180"/>
    </location>
</feature>
<proteinExistence type="predicted"/>
<feature type="region of interest" description="Disordered" evidence="2">
    <location>
        <begin position="91"/>
        <end position="114"/>
    </location>
</feature>
<protein>
    <recommendedName>
        <fullName evidence="4">RING-type domain-containing protein</fullName>
    </recommendedName>
</protein>
<dbReference type="FunFam" id="3.30.40.10:FF:000457">
    <property type="entry name" value="RING-H2 finger protein ATL3"/>
    <property type="match status" value="1"/>
</dbReference>
<dbReference type="GO" id="GO:0016567">
    <property type="term" value="P:protein ubiquitination"/>
    <property type="evidence" value="ECO:0000318"/>
    <property type="project" value="GO_Central"/>
</dbReference>
<dbReference type="PROSITE" id="PS50089">
    <property type="entry name" value="ZF_RING_2"/>
    <property type="match status" value="1"/>
</dbReference>
<keyword evidence="1" id="KW-0862">Zinc</keyword>
<dbReference type="SMR" id="A0A8I6X4I0"/>
<sequence>MGAHPNDTSGKDPCHGHLVGACRRVGGADAIPPEMGVMGPEVPTIGPVVELEVEAPSSYAMAGKLLFAAAGAFAGVLLALIALHLYNSGRGRRPRDRRQLHSSPAISGVGEAPSPRGLDPAVLHALPVVTAAVGTGDCAVCLAEFEHGEQARALPRCGHRFHVECIDAWFRDNSTCPLCRADVEAPDDAEAHPEVRIDVAGEADAAAKDGAPAIAREDVQRHGS</sequence>
<dbReference type="Gramene" id="HORVU.MOREX.r3.3HG0233040.1">
    <property type="protein sequence ID" value="HORVU.MOREX.r3.3HG0233040.1.CDS1"/>
    <property type="gene ID" value="HORVU.MOREX.r3.3HG0233040"/>
</dbReference>
<dbReference type="GO" id="GO:0008270">
    <property type="term" value="F:zinc ion binding"/>
    <property type="evidence" value="ECO:0007669"/>
    <property type="project" value="UniProtKB-KW"/>
</dbReference>
<dbReference type="PANTHER" id="PTHR45676:SF143">
    <property type="entry name" value="OS01G0311100 PROTEIN"/>
    <property type="match status" value="1"/>
</dbReference>
<dbReference type="UniPathway" id="UPA00143"/>
<organism evidence="5 6">
    <name type="scientific">Hordeum vulgare subsp. vulgare</name>
    <name type="common">Domesticated barley</name>
    <dbReference type="NCBI Taxonomy" id="112509"/>
    <lineage>
        <taxon>Eukaryota</taxon>
        <taxon>Viridiplantae</taxon>
        <taxon>Streptophyta</taxon>
        <taxon>Embryophyta</taxon>
        <taxon>Tracheophyta</taxon>
        <taxon>Spermatophyta</taxon>
        <taxon>Magnoliopsida</taxon>
        <taxon>Liliopsida</taxon>
        <taxon>Poales</taxon>
        <taxon>Poaceae</taxon>
        <taxon>BOP clade</taxon>
        <taxon>Pooideae</taxon>
        <taxon>Triticodae</taxon>
        <taxon>Triticeae</taxon>
        <taxon>Hordeinae</taxon>
        <taxon>Hordeum</taxon>
    </lineage>
</organism>
<feature type="compositionally biased region" description="Basic residues" evidence="2">
    <location>
        <begin position="91"/>
        <end position="100"/>
    </location>
</feature>
<dbReference type="PANTHER" id="PTHR45676">
    <property type="entry name" value="RING-H2 FINGER PROTEIN ATL51-RELATED"/>
    <property type="match status" value="1"/>
</dbReference>
<keyword evidence="3" id="KW-0472">Membrane</keyword>
<dbReference type="AlphaFoldDB" id="A0A8I6X4I0"/>
<keyword evidence="6" id="KW-1185">Reference proteome</keyword>